<protein>
    <submittedName>
        <fullName evidence="9">ABC transporter permease</fullName>
    </submittedName>
</protein>
<dbReference type="InterPro" id="IPR025857">
    <property type="entry name" value="MacB_PCD"/>
</dbReference>
<comment type="caution">
    <text evidence="9">The sequence shown here is derived from an EMBL/GenBank/DDBJ whole genome shotgun (WGS) entry which is preliminary data.</text>
</comment>
<organism evidence="9 10">
    <name type="scientific">Pontibacter diazotrophicus</name>
    <dbReference type="NCBI Taxonomy" id="1400979"/>
    <lineage>
        <taxon>Bacteria</taxon>
        <taxon>Pseudomonadati</taxon>
        <taxon>Bacteroidota</taxon>
        <taxon>Cytophagia</taxon>
        <taxon>Cytophagales</taxon>
        <taxon>Hymenobacteraceae</taxon>
        <taxon>Pontibacter</taxon>
    </lineage>
</organism>
<keyword evidence="10" id="KW-1185">Reference proteome</keyword>
<dbReference type="GO" id="GO:0005886">
    <property type="term" value="C:plasma membrane"/>
    <property type="evidence" value="ECO:0007669"/>
    <property type="project" value="UniProtKB-SubCell"/>
</dbReference>
<name>A0A3D8LEZ9_9BACT</name>
<feature type="transmembrane region" description="Helical" evidence="6">
    <location>
        <begin position="296"/>
        <end position="317"/>
    </location>
</feature>
<feature type="transmembrane region" description="Helical" evidence="6">
    <location>
        <begin position="342"/>
        <end position="365"/>
    </location>
</feature>
<feature type="transmembrane region" description="Helical" evidence="6">
    <location>
        <begin position="686"/>
        <end position="706"/>
    </location>
</feature>
<dbReference type="EMBL" id="QRGR01000006">
    <property type="protein sequence ID" value="RDV15990.1"/>
    <property type="molecule type" value="Genomic_DNA"/>
</dbReference>
<evidence type="ECO:0000259" key="7">
    <source>
        <dbReference type="Pfam" id="PF02687"/>
    </source>
</evidence>
<evidence type="ECO:0000256" key="6">
    <source>
        <dbReference type="SAM" id="Phobius"/>
    </source>
</evidence>
<dbReference type="Pfam" id="PF12704">
    <property type="entry name" value="MacB_PCD"/>
    <property type="match status" value="1"/>
</dbReference>
<keyword evidence="4 6" id="KW-1133">Transmembrane helix</keyword>
<dbReference type="PROSITE" id="PS51257">
    <property type="entry name" value="PROKAR_LIPOPROTEIN"/>
    <property type="match status" value="1"/>
</dbReference>
<feature type="transmembrane region" description="Helical" evidence="6">
    <location>
        <begin position="20"/>
        <end position="41"/>
    </location>
</feature>
<dbReference type="OrthoDB" id="5933722at2"/>
<dbReference type="RefSeq" id="WP_115564703.1">
    <property type="nucleotide sequence ID" value="NZ_QRGR01000006.1"/>
</dbReference>
<feature type="domain" description="ABC3 transporter permease C-terminal" evidence="7">
    <location>
        <begin position="301"/>
        <end position="416"/>
    </location>
</feature>
<evidence type="ECO:0000256" key="2">
    <source>
        <dbReference type="ARBA" id="ARBA00022475"/>
    </source>
</evidence>
<dbReference type="InterPro" id="IPR050250">
    <property type="entry name" value="Macrolide_Exporter_MacB"/>
</dbReference>
<evidence type="ECO:0000313" key="10">
    <source>
        <dbReference type="Proteomes" id="UP000256708"/>
    </source>
</evidence>
<proteinExistence type="predicted"/>
<evidence type="ECO:0000256" key="3">
    <source>
        <dbReference type="ARBA" id="ARBA00022692"/>
    </source>
</evidence>
<evidence type="ECO:0000256" key="4">
    <source>
        <dbReference type="ARBA" id="ARBA00022989"/>
    </source>
</evidence>
<accession>A0A3D8LEZ9</accession>
<evidence type="ECO:0000256" key="5">
    <source>
        <dbReference type="ARBA" id="ARBA00023136"/>
    </source>
</evidence>
<comment type="subcellular location">
    <subcellularLocation>
        <location evidence="1">Cell membrane</location>
        <topology evidence="1">Multi-pass membrane protein</topology>
    </subcellularLocation>
</comment>
<dbReference type="GO" id="GO:0022857">
    <property type="term" value="F:transmembrane transporter activity"/>
    <property type="evidence" value="ECO:0007669"/>
    <property type="project" value="TreeGrafter"/>
</dbReference>
<keyword evidence="2" id="KW-1003">Cell membrane</keyword>
<evidence type="ECO:0000313" key="9">
    <source>
        <dbReference type="EMBL" id="RDV15990.1"/>
    </source>
</evidence>
<dbReference type="AlphaFoldDB" id="A0A3D8LEZ9"/>
<evidence type="ECO:0000256" key="1">
    <source>
        <dbReference type="ARBA" id="ARBA00004651"/>
    </source>
</evidence>
<feature type="transmembrane region" description="Helical" evidence="6">
    <location>
        <begin position="389"/>
        <end position="413"/>
    </location>
</feature>
<feature type="transmembrane region" description="Helical" evidence="6">
    <location>
        <begin position="773"/>
        <end position="795"/>
    </location>
</feature>
<keyword evidence="3 6" id="KW-0812">Transmembrane</keyword>
<keyword evidence="5 6" id="KW-0472">Membrane</keyword>
<feature type="domain" description="MacB-like periplasmic core" evidence="8">
    <location>
        <begin position="21"/>
        <end position="205"/>
    </location>
</feature>
<feature type="domain" description="ABC3 transporter permease C-terminal" evidence="7">
    <location>
        <begin position="689"/>
        <end position="802"/>
    </location>
</feature>
<feature type="transmembrane region" description="Helical" evidence="6">
    <location>
        <begin position="741"/>
        <end position="761"/>
    </location>
</feature>
<evidence type="ECO:0000259" key="8">
    <source>
        <dbReference type="Pfam" id="PF12704"/>
    </source>
</evidence>
<dbReference type="InterPro" id="IPR003838">
    <property type="entry name" value="ABC3_permease_C"/>
</dbReference>
<feature type="transmembrane region" description="Helical" evidence="6">
    <location>
        <begin position="434"/>
        <end position="458"/>
    </location>
</feature>
<dbReference type="Proteomes" id="UP000256708">
    <property type="component" value="Unassembled WGS sequence"/>
</dbReference>
<gene>
    <name evidence="9" type="ORF">DXT99_06340</name>
</gene>
<dbReference type="Pfam" id="PF02687">
    <property type="entry name" value="FtsX"/>
    <property type="match status" value="2"/>
</dbReference>
<reference evidence="10" key="1">
    <citation type="submission" date="2018-08" db="EMBL/GenBank/DDBJ databases">
        <authorList>
            <person name="Liu Z.-W."/>
            <person name="Du Z.-J."/>
        </authorList>
    </citation>
    <scope>NUCLEOTIDE SEQUENCE [LARGE SCALE GENOMIC DNA]</scope>
    <source>
        <strain evidence="10">H4X</strain>
    </source>
</reference>
<dbReference type="PANTHER" id="PTHR30572:SF18">
    <property type="entry name" value="ABC-TYPE MACROLIDE FAMILY EXPORT SYSTEM PERMEASE COMPONENT 2"/>
    <property type="match status" value="1"/>
</dbReference>
<dbReference type="PANTHER" id="PTHR30572">
    <property type="entry name" value="MEMBRANE COMPONENT OF TRANSPORTER-RELATED"/>
    <property type="match status" value="1"/>
</dbReference>
<sequence>MLHNYFKIAFRNIARNKVYAAINIGGLAIGIAACILIFLFVKDELSYDRYHSKADRVYRVTRDFISNDGSVSLHLARVAPPIGPLLEQDFPQIEAVARMVTFGTMLENKEAQKTFREDDMFFAEPGVLDIFDINLVKGNPEKALREPFTLLISEKTAKKYFPGEDPIGKVLHFGEGSSLRVEGVYESFPNNSHLHPEFLGSFITLNDSSVFGAEELKTNWGNNSFPTYLLMPSEEEANKIQAQLPAFLDRHLAGTDDADGDKPSEYTNLYLQKLTDIHLRSKLDSELEANSDIDSITILSIVAIIILLIACINYINLSTARSTSRAKEVGVRKVIGAARHNLVFQFLLESILLVTIATILSLGIVEVCLPWLNSFTGKEIDSNLFTDQWLLLLLFLLPVLVGVLAGLYPALYLSHFQAATVLKGTLSSSSRNPLLRKSLVIVQFSISIILIIATGVIFQQLMYIQNKDLGFDKERIVILPEFTTLTPQIEAFKAELTKSSAIEGVGRSQLIPTEQLLNSAGAQVAKGDSLAPTAATIKFVTVDHDLIDVYDMEIVAGRNFSREFKSDDTAAYILNEAAVRMIGWQDPQQAIDQAFTYGGNNGRIVGVVNDINFESLHKEISPMVFMVTGWGRYQNISIKISGDTQQALAHIENTWNKFLPTYPFEYEFMDQLYGQTYEAEQKKAQIFSVFSCIAFLIACLGLFGLASYTTVQRKKEIGIRKVFGAPVASIVALISKDFMKLVLIANLLAWPIAWYAMHQWLDDFAYRIDISTDIFILAATVAFVIAMATISYQAIKAATSDPVKSLRTE</sequence>